<dbReference type="EMBL" id="JBITLE010000002">
    <property type="protein sequence ID" value="MFI7262115.1"/>
    <property type="molecule type" value="Genomic_DNA"/>
</dbReference>
<dbReference type="Gene3D" id="1.20.1260.10">
    <property type="match status" value="1"/>
</dbReference>
<dbReference type="PROSITE" id="PS51257">
    <property type="entry name" value="PROKAR_LIPOPROTEIN"/>
    <property type="match status" value="1"/>
</dbReference>
<evidence type="ECO:0000313" key="4">
    <source>
        <dbReference type="Proteomes" id="UP001612812"/>
    </source>
</evidence>
<evidence type="ECO:0000256" key="1">
    <source>
        <dbReference type="SAM" id="SignalP"/>
    </source>
</evidence>
<organism evidence="3 4">
    <name type="scientific">Micromonospora maritima</name>
    <dbReference type="NCBI Taxonomy" id="986711"/>
    <lineage>
        <taxon>Bacteria</taxon>
        <taxon>Bacillati</taxon>
        <taxon>Actinomycetota</taxon>
        <taxon>Actinomycetes</taxon>
        <taxon>Micromonosporales</taxon>
        <taxon>Micromonosporaceae</taxon>
        <taxon>Micromonospora</taxon>
    </lineage>
</organism>
<keyword evidence="1" id="KW-0732">Signal</keyword>
<feature type="signal peptide" evidence="1">
    <location>
        <begin position="1"/>
        <end position="32"/>
    </location>
</feature>
<reference evidence="3 4" key="1">
    <citation type="submission" date="2024-10" db="EMBL/GenBank/DDBJ databases">
        <title>The Natural Products Discovery Center: Release of the First 8490 Sequenced Strains for Exploring Actinobacteria Biosynthetic Diversity.</title>
        <authorList>
            <person name="Kalkreuter E."/>
            <person name="Kautsar S.A."/>
            <person name="Yang D."/>
            <person name="Bader C.D."/>
            <person name="Teijaro C.N."/>
            <person name="Fluegel L."/>
            <person name="Davis C.M."/>
            <person name="Simpson J.R."/>
            <person name="Lauterbach L."/>
            <person name="Steele A.D."/>
            <person name="Gui C."/>
            <person name="Meng S."/>
            <person name="Li G."/>
            <person name="Viehrig K."/>
            <person name="Ye F."/>
            <person name="Su P."/>
            <person name="Kiefer A.F."/>
            <person name="Nichols A."/>
            <person name="Cepeda A.J."/>
            <person name="Yan W."/>
            <person name="Fan B."/>
            <person name="Jiang Y."/>
            <person name="Adhikari A."/>
            <person name="Zheng C.-J."/>
            <person name="Schuster L."/>
            <person name="Cowan T.M."/>
            <person name="Smanski M.J."/>
            <person name="Chevrette M.G."/>
            <person name="De Carvalho L.P.S."/>
            <person name="Shen B."/>
        </authorList>
    </citation>
    <scope>NUCLEOTIDE SEQUENCE [LARGE SCALE GENOMIC DNA]</scope>
    <source>
        <strain evidence="3 4">NPDC049845</strain>
    </source>
</reference>
<comment type="caution">
    <text evidence="3">The sequence shown here is derived from an EMBL/GenBank/DDBJ whole genome shotgun (WGS) entry which is preliminary data.</text>
</comment>
<evidence type="ECO:0000313" key="3">
    <source>
        <dbReference type="EMBL" id="MFI7262115.1"/>
    </source>
</evidence>
<dbReference type="Proteomes" id="UP001612812">
    <property type="component" value="Unassembled WGS sequence"/>
</dbReference>
<dbReference type="RefSeq" id="WP_396756413.1">
    <property type="nucleotide sequence ID" value="NZ_JBITLA010000001.1"/>
</dbReference>
<dbReference type="InterPro" id="IPR005183">
    <property type="entry name" value="DUF305_CopM-like"/>
</dbReference>
<feature type="chain" id="PRO_5045813097" evidence="1">
    <location>
        <begin position="33"/>
        <end position="212"/>
    </location>
</feature>
<sequence length="212" mass="22082">MVIQLRPQRVMQPRTVVRAAVAGILVAVLALSAGCSDGNAGASGAPGSALASGALPPKATGYPMASPAAHNAGDLRFAEDLLSHRRQAIAMTEMAGRRATEDQVMVLADGLRQTYLADLRELTSLLQGWGVHLDVSGSPAAEQALRVEPGGSFDRAFLAALIRNTQESVQIAERHKALAAASGPTRQIATDTASSGTALLVTMRRMVEDMGT</sequence>
<evidence type="ECO:0000259" key="2">
    <source>
        <dbReference type="Pfam" id="PF03713"/>
    </source>
</evidence>
<keyword evidence="4" id="KW-1185">Reference proteome</keyword>
<protein>
    <submittedName>
        <fullName evidence="3">DUF305 domain-containing protein</fullName>
    </submittedName>
</protein>
<gene>
    <name evidence="3" type="ORF">ACIBP4_07430</name>
</gene>
<proteinExistence type="predicted"/>
<dbReference type="InterPro" id="IPR012347">
    <property type="entry name" value="Ferritin-like"/>
</dbReference>
<dbReference type="Pfam" id="PF03713">
    <property type="entry name" value="DUF305"/>
    <property type="match status" value="1"/>
</dbReference>
<name>A0ABW7ZGX9_9ACTN</name>
<accession>A0ABW7ZGX9</accession>
<feature type="domain" description="DUF305" evidence="2">
    <location>
        <begin position="74"/>
        <end position="206"/>
    </location>
</feature>